<proteinExistence type="predicted"/>
<sequence>MLENIIKSLPPTTGFGCPSECNPTITATDDAFDWQFVSTHCSLAKSPHPGSQRWLQKLRKSMSLHLHLHRNGNGNWEYAQATTKFYGRNIVLPTQHTQP</sequence>
<reference evidence="1 2" key="1">
    <citation type="submission" date="2024-09" db="EMBL/GenBank/DDBJ databases">
        <title>Rethinking Asexuality: The Enigmatic Case of Functional Sexual Genes in Lepraria (Stereocaulaceae).</title>
        <authorList>
            <person name="Doellman M."/>
            <person name="Sun Y."/>
            <person name="Barcenas-Pena A."/>
            <person name="Lumbsch H.T."/>
            <person name="Grewe F."/>
        </authorList>
    </citation>
    <scope>NUCLEOTIDE SEQUENCE [LARGE SCALE GENOMIC DNA]</scope>
    <source>
        <strain evidence="1 2">Grewe 0041</strain>
    </source>
</reference>
<keyword evidence="2" id="KW-1185">Reference proteome</keyword>
<dbReference type="Proteomes" id="UP001590951">
    <property type="component" value="Unassembled WGS sequence"/>
</dbReference>
<name>A0ABR4APS8_9LECA</name>
<comment type="caution">
    <text evidence="1">The sequence shown here is derived from an EMBL/GenBank/DDBJ whole genome shotgun (WGS) entry which is preliminary data.</text>
</comment>
<gene>
    <name evidence="1" type="ORF">ABVK25_011469</name>
</gene>
<protein>
    <submittedName>
        <fullName evidence="1">Uncharacterized protein</fullName>
    </submittedName>
</protein>
<accession>A0ABR4APS8</accession>
<organism evidence="1 2">
    <name type="scientific">Lepraria finkii</name>
    <dbReference type="NCBI Taxonomy" id="1340010"/>
    <lineage>
        <taxon>Eukaryota</taxon>
        <taxon>Fungi</taxon>
        <taxon>Dikarya</taxon>
        <taxon>Ascomycota</taxon>
        <taxon>Pezizomycotina</taxon>
        <taxon>Lecanoromycetes</taxon>
        <taxon>OSLEUM clade</taxon>
        <taxon>Lecanoromycetidae</taxon>
        <taxon>Lecanorales</taxon>
        <taxon>Lecanorineae</taxon>
        <taxon>Stereocaulaceae</taxon>
        <taxon>Lepraria</taxon>
    </lineage>
</organism>
<dbReference type="EMBL" id="JBHFEH010000099">
    <property type="protein sequence ID" value="KAL2047485.1"/>
    <property type="molecule type" value="Genomic_DNA"/>
</dbReference>
<evidence type="ECO:0000313" key="1">
    <source>
        <dbReference type="EMBL" id="KAL2047485.1"/>
    </source>
</evidence>
<evidence type="ECO:0000313" key="2">
    <source>
        <dbReference type="Proteomes" id="UP001590951"/>
    </source>
</evidence>